<keyword evidence="4" id="KW-1185">Reference proteome</keyword>
<comment type="caution">
    <text evidence="3">The sequence shown here is derived from an EMBL/GenBank/DDBJ whole genome shotgun (WGS) entry which is preliminary data.</text>
</comment>
<dbReference type="AlphaFoldDB" id="A0A9N9KUL1"/>
<reference evidence="3" key="1">
    <citation type="submission" date="2021-07" db="EMBL/GenBank/DDBJ databases">
        <authorList>
            <person name="Durling M."/>
        </authorList>
    </citation>
    <scope>NUCLEOTIDE SEQUENCE</scope>
</reference>
<evidence type="ECO:0000256" key="2">
    <source>
        <dbReference type="SAM" id="MobiDB-lite"/>
    </source>
</evidence>
<name>A0A9N9KUL1_9HELO</name>
<proteinExistence type="predicted"/>
<feature type="region of interest" description="Disordered" evidence="2">
    <location>
        <begin position="320"/>
        <end position="343"/>
    </location>
</feature>
<dbReference type="Proteomes" id="UP000696280">
    <property type="component" value="Unassembled WGS sequence"/>
</dbReference>
<evidence type="ECO:0000256" key="1">
    <source>
        <dbReference type="SAM" id="Coils"/>
    </source>
</evidence>
<organism evidence="3 4">
    <name type="scientific">Hymenoscyphus fraxineus</name>
    <dbReference type="NCBI Taxonomy" id="746836"/>
    <lineage>
        <taxon>Eukaryota</taxon>
        <taxon>Fungi</taxon>
        <taxon>Dikarya</taxon>
        <taxon>Ascomycota</taxon>
        <taxon>Pezizomycotina</taxon>
        <taxon>Leotiomycetes</taxon>
        <taxon>Helotiales</taxon>
        <taxon>Helotiaceae</taxon>
        <taxon>Hymenoscyphus</taxon>
    </lineage>
</organism>
<feature type="coiled-coil region" evidence="1">
    <location>
        <begin position="369"/>
        <end position="396"/>
    </location>
</feature>
<feature type="compositionally biased region" description="Basic and acidic residues" evidence="2">
    <location>
        <begin position="181"/>
        <end position="196"/>
    </location>
</feature>
<feature type="compositionally biased region" description="Polar residues" evidence="2">
    <location>
        <begin position="231"/>
        <end position="247"/>
    </location>
</feature>
<dbReference type="EMBL" id="CAJVRL010000048">
    <property type="protein sequence ID" value="CAG8952933.1"/>
    <property type="molecule type" value="Genomic_DNA"/>
</dbReference>
<protein>
    <submittedName>
        <fullName evidence="3">Uncharacterized protein</fullName>
    </submittedName>
</protein>
<feature type="region of interest" description="Disordered" evidence="2">
    <location>
        <begin position="176"/>
        <end position="261"/>
    </location>
</feature>
<sequence length="427" mass="49109">MARPQRSKKPTPLPAWISTFPGDDEHASLKKKWLLEAANCRFGKTPIENTKPYGNIFEKITGIQYYKLIRIADPFLASVMEVDQKIEWRRSSDLLDKLSRDITEKLVSEEMNNVAWAEESRNWIKRFLFASFRVMIRRHRVNKKNHERGYNLPYDVWRTAQQENPRVSAYASALSELEDDGQPKDCVPEDTDKTIGNRDIVGLPDSESGSEYLPQSSPQRRRALVRDSMAHSVSDTRSSTVEQNQRELQAVEDGKERTENQSVIEMASRKRKRAVEEPIEEPYSARGVVSLDREQGTIHHDKAIQVPALAHIYEIHNVIEPEPHDKSNRNNNPSTANILERRSSKSSPVLAKLIADSEQRHEEICGQELKVASLELDRLKLEVTKLEQEEQDSRELPKTVATIQVLLQEKKSRRDEIGAYETCGYER</sequence>
<accession>A0A9N9KUL1</accession>
<feature type="compositionally biased region" description="Polar residues" evidence="2">
    <location>
        <begin position="207"/>
        <end position="218"/>
    </location>
</feature>
<evidence type="ECO:0000313" key="4">
    <source>
        <dbReference type="Proteomes" id="UP000696280"/>
    </source>
</evidence>
<keyword evidence="1" id="KW-0175">Coiled coil</keyword>
<gene>
    <name evidence="3" type="ORF">HYFRA_00007648</name>
</gene>
<evidence type="ECO:0000313" key="3">
    <source>
        <dbReference type="EMBL" id="CAG8952933.1"/>
    </source>
</evidence>